<keyword evidence="1" id="KW-1133">Transmembrane helix</keyword>
<protein>
    <submittedName>
        <fullName evidence="2">Uncharacterized protein</fullName>
    </submittedName>
</protein>
<organism evidence="2 3">
    <name type="scientific">Pseudomonas azerbaijanorientalis</name>
    <dbReference type="NCBI Taxonomy" id="2842350"/>
    <lineage>
        <taxon>Bacteria</taxon>
        <taxon>Pseudomonadati</taxon>
        <taxon>Pseudomonadota</taxon>
        <taxon>Gammaproteobacteria</taxon>
        <taxon>Pseudomonadales</taxon>
        <taxon>Pseudomonadaceae</taxon>
        <taxon>Pseudomonas</taxon>
    </lineage>
</organism>
<dbReference type="EMBL" id="JBJNUY010000005">
    <property type="protein sequence ID" value="MFL8999718.1"/>
    <property type="molecule type" value="Genomic_DNA"/>
</dbReference>
<evidence type="ECO:0000313" key="3">
    <source>
        <dbReference type="Proteomes" id="UP001628646"/>
    </source>
</evidence>
<feature type="transmembrane region" description="Helical" evidence="1">
    <location>
        <begin position="28"/>
        <end position="49"/>
    </location>
</feature>
<sequence>MDLRAGRKSGAGNGTTAFNGALPTTLYFVFKVLTLVVPGYVTYLGYDLFIRGVTGSASLVVEHKEVSGQLLNAAPGLFFALSGVLCLGISIWKGIDFKA</sequence>
<keyword evidence="1" id="KW-0472">Membrane</keyword>
<evidence type="ECO:0000256" key="1">
    <source>
        <dbReference type="SAM" id="Phobius"/>
    </source>
</evidence>
<name>A0ABW8W356_9PSED</name>
<comment type="caution">
    <text evidence="2">The sequence shown here is derived from an EMBL/GenBank/DDBJ whole genome shotgun (WGS) entry which is preliminary data.</text>
</comment>
<proteinExistence type="predicted"/>
<evidence type="ECO:0000313" key="2">
    <source>
        <dbReference type="EMBL" id="MFL8999718.1"/>
    </source>
</evidence>
<reference evidence="2 3" key="1">
    <citation type="submission" date="2024-12" db="EMBL/GenBank/DDBJ databases">
        <title>Pseudomonas species isolated from Lotus nodules promote plant growth.</title>
        <authorList>
            <person name="Yu Y.-H."/>
            <person name="Kurtenbach J."/>
            <person name="Crosbie D."/>
            <person name="Brachmann A."/>
            <person name="Marin M."/>
        </authorList>
    </citation>
    <scope>NUCLEOTIDE SEQUENCE [LARGE SCALE GENOMIC DNA]</scope>
    <source>
        <strain evidence="2 3">PLb11B</strain>
    </source>
</reference>
<dbReference type="Proteomes" id="UP001628646">
    <property type="component" value="Unassembled WGS sequence"/>
</dbReference>
<gene>
    <name evidence="2" type="ORF">ACJ8NA_13815</name>
</gene>
<feature type="transmembrane region" description="Helical" evidence="1">
    <location>
        <begin position="70"/>
        <end position="92"/>
    </location>
</feature>
<keyword evidence="1" id="KW-0812">Transmembrane</keyword>
<accession>A0ABW8W356</accession>
<dbReference type="RefSeq" id="WP_407800155.1">
    <property type="nucleotide sequence ID" value="NZ_JBJNUX010000004.1"/>
</dbReference>
<keyword evidence="3" id="KW-1185">Reference proteome</keyword>